<dbReference type="EMBL" id="AZMM01016726">
    <property type="protein sequence ID" value="ETJ28423.1"/>
    <property type="molecule type" value="Genomic_DNA"/>
</dbReference>
<proteinExistence type="predicted"/>
<accession>W1XDN4</accession>
<feature type="non-terminal residue" evidence="1">
    <location>
        <position position="67"/>
    </location>
</feature>
<organism evidence="1">
    <name type="scientific">human gut metagenome</name>
    <dbReference type="NCBI Taxonomy" id="408170"/>
    <lineage>
        <taxon>unclassified sequences</taxon>
        <taxon>metagenomes</taxon>
        <taxon>organismal metagenomes</taxon>
    </lineage>
</organism>
<comment type="caution">
    <text evidence="1">The sequence shown here is derived from an EMBL/GenBank/DDBJ whole genome shotgun (WGS) entry which is preliminary data.</text>
</comment>
<reference evidence="1" key="1">
    <citation type="submission" date="2013-12" db="EMBL/GenBank/DDBJ databases">
        <title>A Varibaculum cambriense genome reconstructed from a premature infant gut community with otherwise low bacterial novelty that shifts toward anaerobic metabolism during the third week of life.</title>
        <authorList>
            <person name="Brown C.T."/>
            <person name="Sharon I."/>
            <person name="Thomas B.C."/>
            <person name="Castelle C.J."/>
            <person name="Morowitz M.J."/>
            <person name="Banfield J.F."/>
        </authorList>
    </citation>
    <scope>NUCLEOTIDE SEQUENCE</scope>
</reference>
<gene>
    <name evidence="1" type="ORF">Q604_UNBC16726G0001</name>
</gene>
<feature type="non-terminal residue" evidence="1">
    <location>
        <position position="1"/>
    </location>
</feature>
<evidence type="ECO:0000313" key="1">
    <source>
        <dbReference type="EMBL" id="ETJ28423.1"/>
    </source>
</evidence>
<name>W1XDN4_9ZZZZ</name>
<sequence length="67" mass="8120">FNMDIKDIKNDKKSLKSIRKVRVLPPLRTIILKKIRHEYKIGKNKYSKPIDFKLSEVDYTKYESIMY</sequence>
<dbReference type="AlphaFoldDB" id="W1XDN4"/>
<protein>
    <submittedName>
        <fullName evidence="1">Uncharacterized protein</fullName>
    </submittedName>
</protein>